<name>A0A0B6Y383_9EUPU</name>
<protein>
    <submittedName>
        <fullName evidence="1">Uncharacterized protein</fullName>
    </submittedName>
</protein>
<sequence length="64" mass="7437">MMAYLPPTGSEQQRLTYDSRYLCRFLLGEKEAVHKHIITQACFRDSDSGFSFVCLNSWMRISSL</sequence>
<feature type="non-terminal residue" evidence="1">
    <location>
        <position position="64"/>
    </location>
</feature>
<accession>A0A0B6Y383</accession>
<organism evidence="1">
    <name type="scientific">Arion vulgaris</name>
    <dbReference type="NCBI Taxonomy" id="1028688"/>
    <lineage>
        <taxon>Eukaryota</taxon>
        <taxon>Metazoa</taxon>
        <taxon>Spiralia</taxon>
        <taxon>Lophotrochozoa</taxon>
        <taxon>Mollusca</taxon>
        <taxon>Gastropoda</taxon>
        <taxon>Heterobranchia</taxon>
        <taxon>Euthyneura</taxon>
        <taxon>Panpulmonata</taxon>
        <taxon>Eupulmonata</taxon>
        <taxon>Stylommatophora</taxon>
        <taxon>Helicina</taxon>
        <taxon>Arionoidea</taxon>
        <taxon>Arionidae</taxon>
        <taxon>Arion</taxon>
    </lineage>
</organism>
<reference evidence="1" key="1">
    <citation type="submission" date="2014-12" db="EMBL/GenBank/DDBJ databases">
        <title>Insight into the proteome of Arion vulgaris.</title>
        <authorList>
            <person name="Aradska J."/>
            <person name="Bulat T."/>
            <person name="Smidak R."/>
            <person name="Sarate P."/>
            <person name="Gangsoo J."/>
            <person name="Sialana F."/>
            <person name="Bilban M."/>
            <person name="Lubec G."/>
        </authorList>
    </citation>
    <scope>NUCLEOTIDE SEQUENCE</scope>
    <source>
        <tissue evidence="1">Skin</tissue>
    </source>
</reference>
<dbReference type="EMBL" id="HACG01003090">
    <property type="protein sequence ID" value="CEK49955.1"/>
    <property type="molecule type" value="Transcribed_RNA"/>
</dbReference>
<gene>
    <name evidence="1" type="primary">ORF9404</name>
</gene>
<evidence type="ECO:0000313" key="1">
    <source>
        <dbReference type="EMBL" id="CEK49955.1"/>
    </source>
</evidence>
<dbReference type="AlphaFoldDB" id="A0A0B6Y383"/>
<proteinExistence type="predicted"/>